<dbReference type="PROSITE" id="PS50902">
    <property type="entry name" value="FLAVODOXIN_LIKE"/>
    <property type="match status" value="1"/>
</dbReference>
<evidence type="ECO:0000313" key="10">
    <source>
        <dbReference type="EMBL" id="SFP72580.1"/>
    </source>
</evidence>
<dbReference type="EMBL" id="FOXF01000063">
    <property type="protein sequence ID" value="SFP72580.1"/>
    <property type="molecule type" value="Genomic_DNA"/>
</dbReference>
<evidence type="ECO:0000256" key="1">
    <source>
        <dbReference type="ARBA" id="ARBA00001917"/>
    </source>
</evidence>
<dbReference type="InterPro" id="IPR001226">
    <property type="entry name" value="Flavodoxin_CS"/>
</dbReference>
<gene>
    <name evidence="10" type="ORF">SAMN02910344_02158</name>
</gene>
<dbReference type="PRINTS" id="PR00369">
    <property type="entry name" value="FLAVODOXIN"/>
</dbReference>
<evidence type="ECO:0000256" key="5">
    <source>
        <dbReference type="ARBA" id="ARBA00022643"/>
    </source>
</evidence>
<dbReference type="PANTHER" id="PTHR42809:SF1">
    <property type="entry name" value="FLAVODOXIN 1"/>
    <property type="match status" value="1"/>
</dbReference>
<dbReference type="InterPro" id="IPR001094">
    <property type="entry name" value="Flavdoxin-like"/>
</dbReference>
<dbReference type="InterPro" id="IPR010086">
    <property type="entry name" value="Flavodoxin_lc"/>
</dbReference>
<comment type="function">
    <text evidence="8">Low-potential electron donor to a number of redox enzymes.</text>
</comment>
<keyword evidence="4 8" id="KW-0285">Flavoprotein</keyword>
<evidence type="ECO:0000313" key="11">
    <source>
        <dbReference type="Proteomes" id="UP000243745"/>
    </source>
</evidence>
<evidence type="ECO:0000256" key="4">
    <source>
        <dbReference type="ARBA" id="ARBA00022630"/>
    </source>
</evidence>
<dbReference type="Pfam" id="PF00258">
    <property type="entry name" value="Flavodoxin_1"/>
    <property type="match status" value="1"/>
</dbReference>
<accession>A0A662ZJW7</accession>
<dbReference type="NCBIfam" id="TIGR01752">
    <property type="entry name" value="flav_long"/>
    <property type="match status" value="1"/>
</dbReference>
<reference evidence="10 11" key="1">
    <citation type="submission" date="2016-10" db="EMBL/GenBank/DDBJ databases">
        <authorList>
            <person name="Varghese N."/>
            <person name="Submissions S."/>
        </authorList>
    </citation>
    <scope>NUCLEOTIDE SEQUENCE [LARGE SCALE GENOMIC DNA]</scope>
    <source>
        <strain evidence="10 11">DSM 1361</strain>
    </source>
</reference>
<dbReference type="GO" id="GO:0010181">
    <property type="term" value="F:FMN binding"/>
    <property type="evidence" value="ECO:0007669"/>
    <property type="project" value="UniProtKB-UniRule"/>
</dbReference>
<keyword evidence="6 8" id="KW-0249">Electron transport</keyword>
<dbReference type="PROSITE" id="PS00201">
    <property type="entry name" value="FLAVODOXIN"/>
    <property type="match status" value="1"/>
</dbReference>
<organism evidence="10 11">
    <name type="scientific">Ruminobacter amylophilus</name>
    <dbReference type="NCBI Taxonomy" id="867"/>
    <lineage>
        <taxon>Bacteria</taxon>
        <taxon>Pseudomonadati</taxon>
        <taxon>Pseudomonadota</taxon>
        <taxon>Gammaproteobacteria</taxon>
        <taxon>Aeromonadales</taxon>
        <taxon>Succinivibrionaceae</taxon>
        <taxon>Ruminobacter</taxon>
    </lineage>
</organism>
<sequence length="173" mass="19122">MAKVGIFYGSDTGHTEDAAILIQQLFGEDTADLFDVAKVKDVSVVNNYDLVILGTSTWYLGELQTDMDNFRSSLADIDVSGRTFALFGLGNQVDYSDYFVDGIGILYTFLKEKGAKLIGRWPAEGYDFASQLPLTDDDTSFVGLALDEDNQPELTPDRAAEWVEQIRQEAGIQ</sequence>
<keyword evidence="5 8" id="KW-0288">FMN</keyword>
<proteinExistence type="inferred from homology"/>
<comment type="similarity">
    <text evidence="2 8">Belongs to the flavodoxin family.</text>
</comment>
<dbReference type="GO" id="GO:0009055">
    <property type="term" value="F:electron transfer activity"/>
    <property type="evidence" value="ECO:0007669"/>
    <property type="project" value="UniProtKB-UniRule"/>
</dbReference>
<dbReference type="OrthoDB" id="359268at2"/>
<dbReference type="Proteomes" id="UP000243745">
    <property type="component" value="Unassembled WGS sequence"/>
</dbReference>
<dbReference type="SUPFAM" id="SSF52218">
    <property type="entry name" value="Flavoproteins"/>
    <property type="match status" value="1"/>
</dbReference>
<dbReference type="NCBIfam" id="NF006739">
    <property type="entry name" value="PRK09267.1-5"/>
    <property type="match status" value="1"/>
</dbReference>
<dbReference type="InterPro" id="IPR029039">
    <property type="entry name" value="Flavoprotein-like_sf"/>
</dbReference>
<dbReference type="InterPro" id="IPR008254">
    <property type="entry name" value="Flavodoxin/NO_synth"/>
</dbReference>
<evidence type="ECO:0000256" key="8">
    <source>
        <dbReference type="PIRNR" id="PIRNR038996"/>
    </source>
</evidence>
<evidence type="ECO:0000256" key="3">
    <source>
        <dbReference type="ARBA" id="ARBA00022448"/>
    </source>
</evidence>
<dbReference type="PIRSF" id="PIRSF038996">
    <property type="entry name" value="FldA"/>
    <property type="match status" value="1"/>
</dbReference>
<keyword evidence="3 8" id="KW-0813">Transport</keyword>
<comment type="cofactor">
    <cofactor evidence="1 8">
        <name>FMN</name>
        <dbReference type="ChEBI" id="CHEBI:58210"/>
    </cofactor>
</comment>
<protein>
    <recommendedName>
        <fullName evidence="8">Flavodoxin</fullName>
    </recommendedName>
</protein>
<dbReference type="RefSeq" id="WP_093143600.1">
    <property type="nucleotide sequence ID" value="NZ_FOXF01000063.1"/>
</dbReference>
<evidence type="ECO:0000256" key="6">
    <source>
        <dbReference type="ARBA" id="ARBA00022982"/>
    </source>
</evidence>
<dbReference type="Gene3D" id="3.40.50.360">
    <property type="match status" value="1"/>
</dbReference>
<dbReference type="PANTHER" id="PTHR42809">
    <property type="entry name" value="FLAVODOXIN 2"/>
    <property type="match status" value="1"/>
</dbReference>
<keyword evidence="7" id="KW-0535">Nitrogen fixation</keyword>
<evidence type="ECO:0000256" key="2">
    <source>
        <dbReference type="ARBA" id="ARBA00005267"/>
    </source>
</evidence>
<keyword evidence="11" id="KW-1185">Reference proteome</keyword>
<name>A0A662ZJW7_9GAMM</name>
<evidence type="ECO:0000259" key="9">
    <source>
        <dbReference type="PROSITE" id="PS50902"/>
    </source>
</evidence>
<feature type="domain" description="Flavodoxin-like" evidence="9">
    <location>
        <begin position="4"/>
        <end position="167"/>
    </location>
</feature>
<evidence type="ECO:0000256" key="7">
    <source>
        <dbReference type="ARBA" id="ARBA00023231"/>
    </source>
</evidence>
<dbReference type="AlphaFoldDB" id="A0A662ZJW7"/>
<dbReference type="InterPro" id="IPR050619">
    <property type="entry name" value="Flavodoxin"/>
</dbReference>